<evidence type="ECO:0000313" key="6">
    <source>
        <dbReference type="EMBL" id="KAK8863844.1"/>
    </source>
</evidence>
<dbReference type="PANTHER" id="PTHR16201:SF34">
    <property type="entry name" value="LYSOSOMAL AMINO ACID TRANSPORTER 1"/>
    <property type="match status" value="1"/>
</dbReference>
<reference evidence="6 7" key="1">
    <citation type="submission" date="2024-04" db="EMBL/GenBank/DDBJ databases">
        <title>Tritrichomonas musculus Genome.</title>
        <authorList>
            <person name="Alves-Ferreira E."/>
            <person name="Grigg M."/>
            <person name="Lorenzi H."/>
            <person name="Galac M."/>
        </authorList>
    </citation>
    <scope>NUCLEOTIDE SEQUENCE [LARGE SCALE GENOMIC DNA]</scope>
    <source>
        <strain evidence="6 7">EAF2021</strain>
    </source>
</reference>
<sequence length="290" mass="32997">MTCHGKYIRWIYNIFGDCIVSTREKIGFAFGLSSTVVWMWAQIPQMYLNYKNKKTEGLSFAFLCLLVIGDLSNLLGIIITHGLVTQYITSTWFLIQDFLVTSQYVYYTYIMPNCCSKRMNSIRYDKDSQYNNLIPAIPLLLAVSQSISNPSTNSDVLTTSMKGPYEPPVLYGTMLGWLSAVLYISSRLPQIIKNFKRKRTQGLSPQFFITAVLGNTTYGLSIFLKDPHWPYIWSQFPWLVGSLGILFFDFTVLVQFIIFGNEPAEPEISTITDFTLSAGQSLESEIHHTA</sequence>
<accession>A0ABR2IKR5</accession>
<evidence type="ECO:0000313" key="7">
    <source>
        <dbReference type="Proteomes" id="UP001470230"/>
    </source>
</evidence>
<evidence type="ECO:0000256" key="1">
    <source>
        <dbReference type="ARBA" id="ARBA00004141"/>
    </source>
</evidence>
<feature type="transmembrane region" description="Helical" evidence="5">
    <location>
        <begin position="130"/>
        <end position="148"/>
    </location>
</feature>
<evidence type="ECO:0000256" key="4">
    <source>
        <dbReference type="ARBA" id="ARBA00023136"/>
    </source>
</evidence>
<dbReference type="EMBL" id="JAPFFF010000017">
    <property type="protein sequence ID" value="KAK8863844.1"/>
    <property type="molecule type" value="Genomic_DNA"/>
</dbReference>
<proteinExistence type="predicted"/>
<protein>
    <submittedName>
        <fullName evidence="6">PQ loop repeat-containing protein 2</fullName>
    </submittedName>
</protein>
<feature type="transmembrane region" description="Helical" evidence="5">
    <location>
        <begin position="207"/>
        <end position="224"/>
    </location>
</feature>
<dbReference type="SMART" id="SM00679">
    <property type="entry name" value="CTNS"/>
    <property type="match status" value="2"/>
</dbReference>
<dbReference type="InterPro" id="IPR051415">
    <property type="entry name" value="LAAT-1"/>
</dbReference>
<feature type="transmembrane region" description="Helical" evidence="5">
    <location>
        <begin position="236"/>
        <end position="259"/>
    </location>
</feature>
<keyword evidence="7" id="KW-1185">Reference proteome</keyword>
<dbReference type="Pfam" id="PF04193">
    <property type="entry name" value="PQ-loop"/>
    <property type="match status" value="2"/>
</dbReference>
<keyword evidence="2 5" id="KW-0812">Transmembrane</keyword>
<name>A0ABR2IKR5_9EUKA</name>
<keyword evidence="4 5" id="KW-0472">Membrane</keyword>
<comment type="caution">
    <text evidence="6">The sequence shown here is derived from an EMBL/GenBank/DDBJ whole genome shotgun (WGS) entry which is preliminary data.</text>
</comment>
<evidence type="ECO:0000256" key="5">
    <source>
        <dbReference type="SAM" id="Phobius"/>
    </source>
</evidence>
<gene>
    <name evidence="6" type="ORF">M9Y10_011535</name>
</gene>
<dbReference type="Gene3D" id="1.20.1280.290">
    <property type="match status" value="2"/>
</dbReference>
<feature type="transmembrane region" description="Helical" evidence="5">
    <location>
        <begin position="90"/>
        <end position="109"/>
    </location>
</feature>
<keyword evidence="3 5" id="KW-1133">Transmembrane helix</keyword>
<feature type="transmembrane region" description="Helical" evidence="5">
    <location>
        <begin position="168"/>
        <end position="186"/>
    </location>
</feature>
<feature type="transmembrane region" description="Helical" evidence="5">
    <location>
        <begin position="60"/>
        <end position="84"/>
    </location>
</feature>
<dbReference type="Proteomes" id="UP001470230">
    <property type="component" value="Unassembled WGS sequence"/>
</dbReference>
<comment type="subcellular location">
    <subcellularLocation>
        <location evidence="1">Membrane</location>
        <topology evidence="1">Multi-pass membrane protein</topology>
    </subcellularLocation>
</comment>
<dbReference type="PANTHER" id="PTHR16201">
    <property type="entry name" value="SEVEN TRANSMEMBRANE PROTEIN 1-RELATED"/>
    <property type="match status" value="1"/>
</dbReference>
<organism evidence="6 7">
    <name type="scientific">Tritrichomonas musculus</name>
    <dbReference type="NCBI Taxonomy" id="1915356"/>
    <lineage>
        <taxon>Eukaryota</taxon>
        <taxon>Metamonada</taxon>
        <taxon>Parabasalia</taxon>
        <taxon>Tritrichomonadida</taxon>
        <taxon>Tritrichomonadidae</taxon>
        <taxon>Tritrichomonas</taxon>
    </lineage>
</organism>
<evidence type="ECO:0000256" key="2">
    <source>
        <dbReference type="ARBA" id="ARBA00022692"/>
    </source>
</evidence>
<dbReference type="InterPro" id="IPR006603">
    <property type="entry name" value="PQ-loop_rpt"/>
</dbReference>
<evidence type="ECO:0000256" key="3">
    <source>
        <dbReference type="ARBA" id="ARBA00022989"/>
    </source>
</evidence>